<keyword evidence="7 20" id="KW-0813">Transport</keyword>
<evidence type="ECO:0000256" key="1">
    <source>
        <dbReference type="ARBA" id="ARBA00002444"/>
    </source>
</evidence>
<comment type="cofactor">
    <cofactor evidence="20">
        <name>[2Fe-2S] cluster</name>
        <dbReference type="ChEBI" id="CHEBI:190135"/>
    </cofactor>
    <text evidence="20">Binds 1 [2Fe-2S] cluster per subunit.</text>
</comment>
<dbReference type="PROSITE" id="PS51318">
    <property type="entry name" value="TAT"/>
    <property type="match status" value="1"/>
</dbReference>
<evidence type="ECO:0000256" key="13">
    <source>
        <dbReference type="ARBA" id="ARBA00022982"/>
    </source>
</evidence>
<comment type="caution">
    <text evidence="23">The sequence shown here is derived from an EMBL/GenBank/DDBJ whole genome shotgun (WGS) entry which is preliminary data.</text>
</comment>
<dbReference type="InterPro" id="IPR005805">
    <property type="entry name" value="Rieske_Fe-S_prot_C"/>
</dbReference>
<accession>A0ABU0JH81</accession>
<evidence type="ECO:0000256" key="21">
    <source>
        <dbReference type="RuleBase" id="RU004497"/>
    </source>
</evidence>
<evidence type="ECO:0000256" key="12">
    <source>
        <dbReference type="ARBA" id="ARBA00022967"/>
    </source>
</evidence>
<keyword evidence="15" id="KW-0408">Iron</keyword>
<keyword evidence="18" id="KW-1015">Disulfide bond</keyword>
<dbReference type="InterPro" id="IPR006311">
    <property type="entry name" value="TAT_signal"/>
</dbReference>
<dbReference type="Pfam" id="PF10399">
    <property type="entry name" value="UCR_Fe-S_N"/>
    <property type="match status" value="1"/>
</dbReference>
<dbReference type="InterPro" id="IPR014349">
    <property type="entry name" value="Rieske_Fe-S_prot"/>
</dbReference>
<proteinExistence type="inferred from homology"/>
<comment type="similarity">
    <text evidence="3">Belongs to the Rieske iron-sulfur protein family.</text>
</comment>
<dbReference type="PROSITE" id="PS51296">
    <property type="entry name" value="RIESKE"/>
    <property type="match status" value="1"/>
</dbReference>
<sequence>MASTHDTTIPVSRRDIIYVATGAVGAVGVASAIWPFISQMNPDQATIAAGAPVEVDLTPIVEGQEIKIFWRGKPIYVRHRTPVEIKAAEDVDVATLRDPQPDSDRVKKDKSQWLVVIGICTHLGCVPIGYEGDYKGWFCPCHGSQYDTSGRIRQGPAPLNLYIPPYAFEGDAKIVIG</sequence>
<keyword evidence="24" id="KW-1185">Reference proteome</keyword>
<dbReference type="SUPFAM" id="SSF50022">
    <property type="entry name" value="ISP domain"/>
    <property type="match status" value="1"/>
</dbReference>
<dbReference type="Proteomes" id="UP001242480">
    <property type="component" value="Unassembled WGS sequence"/>
</dbReference>
<dbReference type="InterPro" id="IPR006317">
    <property type="entry name" value="Ubiquinol_cyt_c_Rdtase_Fe-S-su"/>
</dbReference>
<dbReference type="EMBL" id="JAUSVX010000017">
    <property type="protein sequence ID" value="MDQ0473645.1"/>
    <property type="molecule type" value="Genomic_DNA"/>
</dbReference>
<reference evidence="23 24" key="1">
    <citation type="submission" date="2023-07" db="EMBL/GenBank/DDBJ databases">
        <title>Genomic Encyclopedia of Type Strains, Phase IV (KMG-IV): sequencing the most valuable type-strain genomes for metagenomic binning, comparative biology and taxonomic classification.</title>
        <authorList>
            <person name="Goeker M."/>
        </authorList>
    </citation>
    <scope>NUCLEOTIDE SEQUENCE [LARGE SCALE GENOMIC DNA]</scope>
    <source>
        <strain evidence="23 24">DSM 19619</strain>
    </source>
</reference>
<keyword evidence="13 20" id="KW-0249">Electron transport</keyword>
<evidence type="ECO:0000256" key="8">
    <source>
        <dbReference type="ARBA" id="ARBA00022475"/>
    </source>
</evidence>
<evidence type="ECO:0000256" key="4">
    <source>
        <dbReference type="ARBA" id="ARBA00011649"/>
    </source>
</evidence>
<keyword evidence="17 20" id="KW-0472">Membrane</keyword>
<evidence type="ECO:0000256" key="18">
    <source>
        <dbReference type="ARBA" id="ARBA00023157"/>
    </source>
</evidence>
<keyword evidence="11" id="KW-0479">Metal-binding</keyword>
<evidence type="ECO:0000313" key="24">
    <source>
        <dbReference type="Proteomes" id="UP001242480"/>
    </source>
</evidence>
<evidence type="ECO:0000256" key="20">
    <source>
        <dbReference type="RuleBase" id="RU004494"/>
    </source>
</evidence>
<evidence type="ECO:0000313" key="23">
    <source>
        <dbReference type="EMBL" id="MDQ0473645.1"/>
    </source>
</evidence>
<protein>
    <recommendedName>
        <fullName evidence="6 20">Ubiquinol-cytochrome c reductase iron-sulfur subunit</fullName>
        <ecNumber evidence="5 20">7.1.1.8</ecNumber>
    </recommendedName>
</protein>
<dbReference type="Gene3D" id="1.20.5.510">
    <property type="entry name" value="Single helix bin"/>
    <property type="match status" value="1"/>
</dbReference>
<gene>
    <name evidence="23" type="ORF">QO011_006681</name>
</gene>
<evidence type="ECO:0000256" key="3">
    <source>
        <dbReference type="ARBA" id="ARBA00010651"/>
    </source>
</evidence>
<evidence type="ECO:0000256" key="19">
    <source>
        <dbReference type="ARBA" id="ARBA00029351"/>
    </source>
</evidence>
<dbReference type="InterPro" id="IPR036922">
    <property type="entry name" value="Rieske_2Fe-2S_sf"/>
</dbReference>
<dbReference type="InterPro" id="IPR019470">
    <property type="entry name" value="Ubiq_cytC_Rdtase_Fe-S_su_TAT"/>
</dbReference>
<evidence type="ECO:0000259" key="22">
    <source>
        <dbReference type="PROSITE" id="PS51296"/>
    </source>
</evidence>
<dbReference type="PANTHER" id="PTHR10134">
    <property type="entry name" value="CYTOCHROME B-C1 COMPLEX SUBUNIT RIESKE, MITOCHONDRIAL"/>
    <property type="match status" value="1"/>
</dbReference>
<evidence type="ECO:0000256" key="6">
    <source>
        <dbReference type="ARBA" id="ARBA00019816"/>
    </source>
</evidence>
<dbReference type="CDD" id="cd03470">
    <property type="entry name" value="Rieske_cytochrome_bc1"/>
    <property type="match status" value="1"/>
</dbReference>
<evidence type="ECO:0000256" key="15">
    <source>
        <dbReference type="ARBA" id="ARBA00023004"/>
    </source>
</evidence>
<evidence type="ECO:0000256" key="11">
    <source>
        <dbReference type="ARBA" id="ARBA00022723"/>
    </source>
</evidence>
<dbReference type="PRINTS" id="PR00162">
    <property type="entry name" value="RIESKE"/>
</dbReference>
<keyword evidence="12" id="KW-1278">Translocase</keyword>
<comment type="subcellular location">
    <subcellularLocation>
        <location evidence="2">Cell membrane</location>
        <topology evidence="2">Single-pass membrane protein</topology>
    </subcellularLocation>
</comment>
<keyword evidence="14 20" id="KW-1133">Transmembrane helix</keyword>
<comment type="function">
    <text evidence="1">Component of the ubiquinol-cytochrome c reductase complex (complex III or cytochrome b-c1 complex), which is a respiratory chain that generates an electrochemical potential coupled to ATP synthesis.</text>
</comment>
<evidence type="ECO:0000256" key="14">
    <source>
        <dbReference type="ARBA" id="ARBA00022989"/>
    </source>
</evidence>
<dbReference type="EC" id="7.1.1.8" evidence="5 20"/>
<evidence type="ECO:0000256" key="10">
    <source>
        <dbReference type="ARBA" id="ARBA00022714"/>
    </source>
</evidence>
<evidence type="ECO:0000256" key="17">
    <source>
        <dbReference type="ARBA" id="ARBA00023136"/>
    </source>
</evidence>
<dbReference type="Pfam" id="PF00355">
    <property type="entry name" value="Rieske"/>
    <property type="match status" value="1"/>
</dbReference>
<evidence type="ECO:0000256" key="9">
    <source>
        <dbReference type="ARBA" id="ARBA00022692"/>
    </source>
</evidence>
<evidence type="ECO:0000256" key="16">
    <source>
        <dbReference type="ARBA" id="ARBA00023014"/>
    </source>
</evidence>
<organism evidence="23 24">
    <name type="scientific">Labrys wisconsinensis</name>
    <dbReference type="NCBI Taxonomy" id="425677"/>
    <lineage>
        <taxon>Bacteria</taxon>
        <taxon>Pseudomonadati</taxon>
        <taxon>Pseudomonadota</taxon>
        <taxon>Alphaproteobacteria</taxon>
        <taxon>Hyphomicrobiales</taxon>
        <taxon>Xanthobacteraceae</taxon>
        <taxon>Labrys</taxon>
    </lineage>
</organism>
<keyword evidence="9 20" id="KW-0812">Transmembrane</keyword>
<evidence type="ECO:0000256" key="2">
    <source>
        <dbReference type="ARBA" id="ARBA00004162"/>
    </source>
</evidence>
<feature type="transmembrane region" description="Helical" evidence="20">
    <location>
        <begin position="16"/>
        <end position="37"/>
    </location>
</feature>
<keyword evidence="16" id="KW-0411">Iron-sulfur</keyword>
<comment type="subunit">
    <text evidence="4 21">The main subunits of complex b-c1 are: cytochrome b, cytochrome c1 and the Rieske protein.</text>
</comment>
<comment type="catalytic activity">
    <reaction evidence="19 20">
        <text>a quinol + 2 Fe(III)-[cytochrome c](out) = a quinone + 2 Fe(II)-[cytochrome c](out) + 2 H(+)(out)</text>
        <dbReference type="Rhea" id="RHEA:11484"/>
        <dbReference type="Rhea" id="RHEA-COMP:10350"/>
        <dbReference type="Rhea" id="RHEA-COMP:14399"/>
        <dbReference type="ChEBI" id="CHEBI:15378"/>
        <dbReference type="ChEBI" id="CHEBI:24646"/>
        <dbReference type="ChEBI" id="CHEBI:29033"/>
        <dbReference type="ChEBI" id="CHEBI:29034"/>
        <dbReference type="ChEBI" id="CHEBI:132124"/>
        <dbReference type="EC" id="7.1.1.8"/>
    </reaction>
</comment>
<evidence type="ECO:0000256" key="5">
    <source>
        <dbReference type="ARBA" id="ARBA00012951"/>
    </source>
</evidence>
<dbReference type="NCBIfam" id="TIGR01416">
    <property type="entry name" value="Rieske_proteo"/>
    <property type="match status" value="1"/>
</dbReference>
<keyword evidence="8" id="KW-1003">Cell membrane</keyword>
<dbReference type="InterPro" id="IPR017941">
    <property type="entry name" value="Rieske_2Fe-2S"/>
</dbReference>
<comment type="miscellaneous">
    <text evidence="20">The Rieske protein is a high potential 2Fe-2S protein.</text>
</comment>
<evidence type="ECO:0000256" key="7">
    <source>
        <dbReference type="ARBA" id="ARBA00022448"/>
    </source>
</evidence>
<keyword evidence="10" id="KW-0001">2Fe-2S</keyword>
<name>A0ABU0JH81_9HYPH</name>
<dbReference type="RefSeq" id="WP_307282200.1">
    <property type="nucleotide sequence ID" value="NZ_JAUSVX010000017.1"/>
</dbReference>
<dbReference type="Gene3D" id="2.102.10.10">
    <property type="entry name" value="Rieske [2Fe-2S] iron-sulphur domain"/>
    <property type="match status" value="1"/>
</dbReference>
<feature type="domain" description="Rieske" evidence="22">
    <location>
        <begin position="80"/>
        <end position="175"/>
    </location>
</feature>